<evidence type="ECO:0000256" key="8">
    <source>
        <dbReference type="ARBA" id="ARBA00023242"/>
    </source>
</evidence>
<evidence type="ECO:0000313" key="12">
    <source>
        <dbReference type="EMBL" id="KAK6155223.1"/>
    </source>
</evidence>
<keyword evidence="3 10" id="KW-0812">Transmembrane</keyword>
<dbReference type="Proteomes" id="UP001318860">
    <property type="component" value="Unassembled WGS sequence"/>
</dbReference>
<keyword evidence="13" id="KW-1185">Reference proteome</keyword>
<protein>
    <recommendedName>
        <fullName evidence="11">BIG2 domain-containing protein</fullName>
    </recommendedName>
</protein>
<proteinExistence type="inferred from homology"/>
<dbReference type="InterPro" id="IPR003343">
    <property type="entry name" value="Big_2"/>
</dbReference>
<feature type="domain" description="BIG2" evidence="11">
    <location>
        <begin position="1051"/>
        <end position="1127"/>
    </location>
</feature>
<dbReference type="InterPro" id="IPR055096">
    <property type="entry name" value="Ig_NUP210_1st"/>
</dbReference>
<reference evidence="12 13" key="1">
    <citation type="journal article" date="2021" name="Comput. Struct. Biotechnol. J.">
        <title>De novo genome assembly of the potent medicinal plant Rehmannia glutinosa using nanopore technology.</title>
        <authorList>
            <person name="Ma L."/>
            <person name="Dong C."/>
            <person name="Song C."/>
            <person name="Wang X."/>
            <person name="Zheng X."/>
            <person name="Niu Y."/>
            <person name="Chen S."/>
            <person name="Feng W."/>
        </authorList>
    </citation>
    <scope>NUCLEOTIDE SEQUENCE [LARGE SCALE GENOMIC DNA]</scope>
    <source>
        <strain evidence="12">DH-2019</strain>
    </source>
</reference>
<dbReference type="Pfam" id="PF22962">
    <property type="entry name" value="Ig_NUP210_7th"/>
    <property type="match status" value="1"/>
</dbReference>
<dbReference type="InterPro" id="IPR045197">
    <property type="entry name" value="NUP210-like"/>
</dbReference>
<evidence type="ECO:0000256" key="5">
    <source>
        <dbReference type="ARBA" id="ARBA00022989"/>
    </source>
</evidence>
<evidence type="ECO:0000313" key="13">
    <source>
        <dbReference type="Proteomes" id="UP001318860"/>
    </source>
</evidence>
<dbReference type="Pfam" id="PF24425">
    <property type="entry name" value="Ig_GP210_15th"/>
    <property type="match status" value="1"/>
</dbReference>
<comment type="caution">
    <text evidence="12">The sequence shown here is derived from an EMBL/GenBank/DDBJ whole genome shotgun (WGS) entry which is preliminary data.</text>
</comment>
<comment type="subcellular location">
    <subcellularLocation>
        <location evidence="1">Nucleus membrane</location>
        <topology evidence="1">Single-pass membrane protein</topology>
    </subcellularLocation>
</comment>
<accession>A0ABR0X7F3</accession>
<feature type="domain" description="BIG2" evidence="11">
    <location>
        <begin position="1456"/>
        <end position="1531"/>
    </location>
</feature>
<dbReference type="InterPro" id="IPR055099">
    <property type="entry name" value="Ig_NUP210_7th"/>
</dbReference>
<evidence type="ECO:0000256" key="6">
    <source>
        <dbReference type="ARBA" id="ARBA00023136"/>
    </source>
</evidence>
<evidence type="ECO:0000256" key="1">
    <source>
        <dbReference type="ARBA" id="ARBA00004590"/>
    </source>
</evidence>
<evidence type="ECO:0000256" key="3">
    <source>
        <dbReference type="ARBA" id="ARBA00022692"/>
    </source>
</evidence>
<evidence type="ECO:0000256" key="2">
    <source>
        <dbReference type="ARBA" id="ARBA00007313"/>
    </source>
</evidence>
<dbReference type="PANTHER" id="PTHR23019:SF0">
    <property type="entry name" value="NUCLEAR PORE MEMBRANE GLYCOPROTEIN 210"/>
    <property type="match status" value="1"/>
</dbReference>
<dbReference type="EMBL" id="JABTTQ020000005">
    <property type="protein sequence ID" value="KAK6155223.1"/>
    <property type="molecule type" value="Genomic_DNA"/>
</dbReference>
<evidence type="ECO:0000256" key="7">
    <source>
        <dbReference type="ARBA" id="ARBA00023180"/>
    </source>
</evidence>
<dbReference type="Pfam" id="PF26182">
    <property type="entry name" value="Ig_NUP210_5th"/>
    <property type="match status" value="1"/>
</dbReference>
<keyword evidence="7" id="KW-0325">Glycoprotein</keyword>
<name>A0ABR0X7F3_REHGL</name>
<dbReference type="Pfam" id="PF24427">
    <property type="entry name" value="Ig_GP210_16th"/>
    <property type="match status" value="1"/>
</dbReference>
<evidence type="ECO:0000256" key="10">
    <source>
        <dbReference type="SAM" id="Phobius"/>
    </source>
</evidence>
<dbReference type="Gene3D" id="2.60.40.1080">
    <property type="match status" value="1"/>
</dbReference>
<keyword evidence="8" id="KW-0539">Nucleus</keyword>
<comment type="similarity">
    <text evidence="2">Belongs to the NUP210 family.</text>
</comment>
<evidence type="ECO:0000256" key="4">
    <source>
        <dbReference type="ARBA" id="ARBA00022729"/>
    </source>
</evidence>
<dbReference type="InterPro" id="IPR056232">
    <property type="entry name" value="Ig_GP210_15th"/>
</dbReference>
<dbReference type="Pfam" id="PF22967">
    <property type="entry name" value="Ig_NUP210_1st"/>
    <property type="match status" value="1"/>
</dbReference>
<dbReference type="Pfam" id="PF22963">
    <property type="entry name" value="Ig_NUP210_3rd"/>
    <property type="match status" value="1"/>
</dbReference>
<dbReference type="InterPro" id="IPR008964">
    <property type="entry name" value="Invasin/intimin_cell_adhesion"/>
</dbReference>
<feature type="region of interest" description="Disordered" evidence="9">
    <location>
        <begin position="1792"/>
        <end position="1820"/>
    </location>
</feature>
<dbReference type="Pfam" id="PF22959">
    <property type="entry name" value="Ig_NUP210_15th"/>
    <property type="match status" value="1"/>
</dbReference>
<dbReference type="PANTHER" id="PTHR23019">
    <property type="entry name" value="NUCLEAR PORE MEMBRANE GLYCOPROTEIN GP210-RELATED"/>
    <property type="match status" value="1"/>
</dbReference>
<keyword evidence="4" id="KW-0732">Signal</keyword>
<dbReference type="SUPFAM" id="SSF49373">
    <property type="entry name" value="Invasin/intimin cell-adhesion fragments"/>
    <property type="match status" value="1"/>
</dbReference>
<dbReference type="SMART" id="SM00635">
    <property type="entry name" value="BID_2"/>
    <property type="match status" value="3"/>
</dbReference>
<sequence length="1991" mass="220135">MLHHTASHLSSGPHIADVNILLPPKMTHPVEYRLQGSDGCFKWSWDHHDILSVLPEFNSSSQCSTSARLKSIAPYGGRKETAVYATDLNTGMVIRCKVYIDTISRIQIFHNSIKLDLDGLATLRVRAFDSEENVFSSLDSPLSDCSGLCGDLDIQVKLEESGVYSDLYVVKGNEIGHEIVSVNLLEPSLEHLVDKIVLTIAEAMSLDPPSPVCVLIGAVVRYTLKVIRGNSPHVVSLPSPFHQWSVLNSSVAQVDSAMGIVHASDLGVTTIVVEDTRVVGHMQISSLHVVLPDNLLLYMTPLSLSGGHIEGVEPIPSVSRWYVVTGRLYLIHAKVFSPGPGAQEIFITEHDEIELHDNQDEFWNILPVSEGVNAKRNYRILNANSYGLGKVTATLSYRTGHDIKKEVIKVVQEIMVCDPVQFIMEGNSSVSNRILLPWVPGVYQELELKVSGGCAMSSTDYKWFSSDMAVVSVSVSGIVQAKKPGKATIRAVSIFDSLNYDEMVIEVSIPHSMVVLPNFPVETPVGTHLQTSVTLKASNGAYFYACDAFRSSIRWKTESDSFIIVNATEELFVSDKQEAVELHSLSYGPPCAWTRIYASNSGRTVVHATLIKENQQSDHTGRESIALKASSCIAAYSPLIVHQASDGNQFGGYWFDLAYTESQNQLRNLDYLYLVPGTHLDVMLRGGPERWGKDVEFIENVELLDEQASYVKNSIFIHRMSTIFGNSYRIGCESLGTFRLIFRRGNLIGEDHHLPVVSEVQLLLICSFPSSIVIIADEALNAPPVIQSAALAERMPGGIRASPITVANGRRIRLSAVGLSDSGKAFANASSLSLSWEVTECEGLALLDDPYGSTTYSSWERFLILQNTSGLCIVRSTVVGFIDSLSHREFAMMFGSSKNTLTDAIQLQLVSSLRVSPEFSLLFFSPEARLNISITGGSCFVETLMDWIKILTGERLSIVEGSFESINFLVGVGDGHIFDPSQYMYMNILVHIEEAIVEVVENYDFPVLSDRYVHAPNFTIQATRLGVTTIYLSTILHSGHKILSQPVTVEVYAPPRIHPSDIFLVPGATYVLTVRGGPKVGSHVQYASMDDQTAKIHKFSGRLSAISPGNSTIVATIYGDGDIMLCRAYAEVKVGIPSSAVLNVQSEQLAVDRSMPIYPSLSEGNLFSFYELCNNFEWTVEDKDVLNFQGSNHAHDTGHSTLKRYQPTDSLNGQDLNFIQVLRGISAGKTNITVSFSCHYKFSKSFSKSMIYSASISLWVVPDLPLALGSPITWILPSYYTSSDILPASSHAYSKGDSPSDKGIAYSLLGQCKRKTEEVVDDDLYIDEAKIKTKDSGNLACIQAKDRSTGRTEVASCVRVAEVAQIRIMTDEFPVHMLAVGAELDLPIKYHDSLGNPFHEAHNLTLFEVETNHGDIVSVDEYDGRGNIHLRAKRQGIALVQIAFVSNPRISVYAIISVGPQLYPQNPVIQQGTSLNFNVKGLSDSASGQWFSANESIVFVERQSGKAEAIGEGTTHVHFESTTSSFKLHTLVTVLKGNIVSVDAPREILTNVPYPVKGYAFSVKFSDARNHHHEASGNTMLFLFECAVDPPNIGFAKPWKDPNTGNSYCLFFPYSPEHLARSAPKSADTLHQVSVSIRASLRGDHHISGSASALFIGGFTILEMGKNSLHLNLTRDSEQSVITIVGNTDVDLKWRDKNHLSVRPIHGEDPSVGKYVQYEVKVFGAEKFKDQLIFSLPATGQRVDIDVSYDPEERKAVAKPANATLWAGVLGLLFLLILTVIFIIFYLDRPDRSQPRVSGSSTVAAPVTPERSSPAVINDQSPRTPQPFIEYVRRTIDETPYYRQDFRRRVPDDNICARLKSFTENRYCREANLFIAQLMSSQFSVLQQTHTQMPQFFCRKKEKERGGQNNYPYKVIEITPPPKNLGIRCFPSNLQCGDSLTIEGQAYTISAVTHRYQLRKGKYEPSEKRLDVLSTGRYILNLYLENLLKQS</sequence>
<evidence type="ECO:0000256" key="9">
    <source>
        <dbReference type="SAM" id="MobiDB-lite"/>
    </source>
</evidence>
<evidence type="ECO:0000259" key="11">
    <source>
        <dbReference type="SMART" id="SM00635"/>
    </source>
</evidence>
<feature type="transmembrane region" description="Helical" evidence="10">
    <location>
        <begin position="1765"/>
        <end position="1787"/>
    </location>
</feature>
<dbReference type="InterPro" id="IPR056233">
    <property type="entry name" value="Ig_GP210_16th"/>
</dbReference>
<keyword evidence="5 10" id="KW-1133">Transmembrane helix</keyword>
<dbReference type="InterPro" id="IPR055094">
    <property type="entry name" value="NUP210_Ig15"/>
</dbReference>
<gene>
    <name evidence="12" type="ORF">DH2020_009471</name>
</gene>
<keyword evidence="6 10" id="KW-0472">Membrane</keyword>
<dbReference type="InterPro" id="IPR055098">
    <property type="entry name" value="Ig_NUP210_3rd"/>
</dbReference>
<organism evidence="12 13">
    <name type="scientific">Rehmannia glutinosa</name>
    <name type="common">Chinese foxglove</name>
    <dbReference type="NCBI Taxonomy" id="99300"/>
    <lineage>
        <taxon>Eukaryota</taxon>
        <taxon>Viridiplantae</taxon>
        <taxon>Streptophyta</taxon>
        <taxon>Embryophyta</taxon>
        <taxon>Tracheophyta</taxon>
        <taxon>Spermatophyta</taxon>
        <taxon>Magnoliopsida</taxon>
        <taxon>eudicotyledons</taxon>
        <taxon>Gunneridae</taxon>
        <taxon>Pentapetalae</taxon>
        <taxon>asterids</taxon>
        <taxon>lamiids</taxon>
        <taxon>Lamiales</taxon>
        <taxon>Orobanchaceae</taxon>
        <taxon>Rehmannieae</taxon>
        <taxon>Rehmannia</taxon>
    </lineage>
</organism>
<feature type="domain" description="BIG2" evidence="11">
    <location>
        <begin position="429"/>
        <end position="502"/>
    </location>
</feature>